<dbReference type="InterPro" id="IPR005814">
    <property type="entry name" value="Aminotrans_3"/>
</dbReference>
<evidence type="ECO:0000256" key="5">
    <source>
        <dbReference type="HAMAP-Rule" id="MF_01107"/>
    </source>
</evidence>
<keyword evidence="2 5" id="KW-0028">Amino-acid biosynthesis</keyword>
<dbReference type="GO" id="GO:0042802">
    <property type="term" value="F:identical protein binding"/>
    <property type="evidence" value="ECO:0007669"/>
    <property type="project" value="TreeGrafter"/>
</dbReference>
<evidence type="ECO:0000313" key="8">
    <source>
        <dbReference type="Proteomes" id="UP000028547"/>
    </source>
</evidence>
<reference evidence="7 8" key="1">
    <citation type="submission" date="2014-07" db="EMBL/GenBank/DDBJ databases">
        <title>Draft Genome Sequence of Gephyronic Acid Producer, Cystobacter violaceus Strain Cb vi76.</title>
        <authorList>
            <person name="Stevens D.C."/>
            <person name="Young J."/>
            <person name="Carmichael R."/>
            <person name="Tan J."/>
            <person name="Taylor R.E."/>
        </authorList>
    </citation>
    <scope>NUCLEOTIDE SEQUENCE [LARGE SCALE GENOMIC DNA]</scope>
    <source>
        <strain evidence="7 8">Cb vi76</strain>
    </source>
</reference>
<dbReference type="GO" id="GO:0030170">
    <property type="term" value="F:pyridoxal phosphate binding"/>
    <property type="evidence" value="ECO:0007669"/>
    <property type="project" value="InterPro"/>
</dbReference>
<dbReference type="SUPFAM" id="SSF53383">
    <property type="entry name" value="PLP-dependent transferases"/>
    <property type="match status" value="1"/>
</dbReference>
<dbReference type="InterPro" id="IPR015422">
    <property type="entry name" value="PyrdxlP-dep_Trfase_small"/>
</dbReference>
<evidence type="ECO:0000256" key="4">
    <source>
        <dbReference type="ARBA" id="ARBA00022898"/>
    </source>
</evidence>
<dbReference type="InterPro" id="IPR004636">
    <property type="entry name" value="AcOrn/SuccOrn_fam"/>
</dbReference>
<proteinExistence type="inferred from homology"/>
<evidence type="ECO:0000256" key="2">
    <source>
        <dbReference type="ARBA" id="ARBA00022605"/>
    </source>
</evidence>
<dbReference type="PROSITE" id="PS00600">
    <property type="entry name" value="AA_TRANSFER_CLASS_3"/>
    <property type="match status" value="1"/>
</dbReference>
<dbReference type="InterPro" id="IPR015421">
    <property type="entry name" value="PyrdxlP-dep_Trfase_major"/>
</dbReference>
<comment type="catalytic activity">
    <reaction evidence="5">
        <text>N(2)-acetyl-L-ornithine + 2-oxoglutarate = N-acetyl-L-glutamate 5-semialdehyde + L-glutamate</text>
        <dbReference type="Rhea" id="RHEA:18049"/>
        <dbReference type="ChEBI" id="CHEBI:16810"/>
        <dbReference type="ChEBI" id="CHEBI:29123"/>
        <dbReference type="ChEBI" id="CHEBI:29985"/>
        <dbReference type="ChEBI" id="CHEBI:57805"/>
        <dbReference type="EC" id="2.6.1.11"/>
    </reaction>
</comment>
<dbReference type="HAMAP" id="MF_01107">
    <property type="entry name" value="ArgD_aminotrans_3"/>
    <property type="match status" value="1"/>
</dbReference>
<evidence type="ECO:0000313" key="7">
    <source>
        <dbReference type="EMBL" id="KFA93630.1"/>
    </source>
</evidence>
<dbReference type="Gene3D" id="3.40.640.10">
    <property type="entry name" value="Type I PLP-dependent aspartate aminotransferase-like (Major domain)"/>
    <property type="match status" value="1"/>
</dbReference>
<accession>A0A084SYU5</accession>
<keyword evidence="4 5" id="KW-0663">Pyridoxal phosphate</keyword>
<comment type="subunit">
    <text evidence="5">Homodimer.</text>
</comment>
<dbReference type="NCBIfam" id="TIGR00707">
    <property type="entry name" value="argD"/>
    <property type="match status" value="1"/>
</dbReference>
<dbReference type="Gene3D" id="3.90.1150.10">
    <property type="entry name" value="Aspartate Aminotransferase, domain 1"/>
    <property type="match status" value="1"/>
</dbReference>
<dbReference type="AlphaFoldDB" id="A0A084SYU5"/>
<name>A0A084SYU5_9BACT</name>
<dbReference type="PIRSF" id="PIRSF000521">
    <property type="entry name" value="Transaminase_4ab_Lys_Orn"/>
    <property type="match status" value="1"/>
</dbReference>
<keyword evidence="3 5" id="KW-0808">Transferase</keyword>
<comment type="pathway">
    <text evidence="5">Amino-acid biosynthesis; L-arginine biosynthesis; N(2)-acetyl-L-ornithine from L-glutamate: step 4/4.</text>
</comment>
<feature type="binding site" evidence="5">
    <location>
        <position position="302"/>
    </location>
    <ligand>
        <name>N(2)-acetyl-L-ornithine</name>
        <dbReference type="ChEBI" id="CHEBI:57805"/>
    </ligand>
</feature>
<dbReference type="PANTHER" id="PTHR11986:SF79">
    <property type="entry name" value="ACETYLORNITHINE AMINOTRANSFERASE, MITOCHONDRIAL"/>
    <property type="match status" value="1"/>
</dbReference>
<dbReference type="CDD" id="cd00610">
    <property type="entry name" value="OAT_like"/>
    <property type="match status" value="1"/>
</dbReference>
<comment type="caution">
    <text evidence="7">The sequence shown here is derived from an EMBL/GenBank/DDBJ whole genome shotgun (WGS) entry which is preliminary data.</text>
</comment>
<organism evidence="7 8">
    <name type="scientific">Archangium violaceum Cb vi76</name>
    <dbReference type="NCBI Taxonomy" id="1406225"/>
    <lineage>
        <taxon>Bacteria</taxon>
        <taxon>Pseudomonadati</taxon>
        <taxon>Myxococcota</taxon>
        <taxon>Myxococcia</taxon>
        <taxon>Myxococcales</taxon>
        <taxon>Cystobacterineae</taxon>
        <taxon>Archangiaceae</taxon>
        <taxon>Archangium</taxon>
    </lineage>
</organism>
<dbReference type="Proteomes" id="UP000028547">
    <property type="component" value="Unassembled WGS sequence"/>
</dbReference>
<evidence type="ECO:0000256" key="6">
    <source>
        <dbReference type="SAM" id="MobiDB-lite"/>
    </source>
</evidence>
<dbReference type="NCBIfam" id="NF002325">
    <property type="entry name" value="PRK01278.1"/>
    <property type="match status" value="1"/>
</dbReference>
<evidence type="ECO:0000256" key="3">
    <source>
        <dbReference type="ARBA" id="ARBA00022679"/>
    </source>
</evidence>
<feature type="binding site" evidence="5">
    <location>
        <position position="160"/>
    </location>
    <ligand>
        <name>pyridoxal 5'-phosphate</name>
        <dbReference type="ChEBI" id="CHEBI:597326"/>
    </ligand>
</feature>
<dbReference type="PANTHER" id="PTHR11986">
    <property type="entry name" value="AMINOTRANSFERASE CLASS III"/>
    <property type="match status" value="1"/>
</dbReference>
<comment type="caution">
    <text evidence="5">Lacks conserved residue(s) required for the propagation of feature annotation.</text>
</comment>
<dbReference type="InterPro" id="IPR015424">
    <property type="entry name" value="PyrdxlP-dep_Trfase"/>
</dbReference>
<comment type="cofactor">
    <cofactor evidence="5">
        <name>pyridoxal 5'-phosphate</name>
        <dbReference type="ChEBI" id="CHEBI:597326"/>
    </cofactor>
    <text evidence="5">Binds 1 pyridoxal phosphate per subunit.</text>
</comment>
<feature type="modified residue" description="N6-(pyridoxal phosphate)lysine" evidence="5">
    <location>
        <position position="274"/>
    </location>
</feature>
<dbReference type="EMBL" id="JPMI01000045">
    <property type="protein sequence ID" value="KFA93630.1"/>
    <property type="molecule type" value="Genomic_DNA"/>
</dbReference>
<evidence type="ECO:0000256" key="1">
    <source>
        <dbReference type="ARBA" id="ARBA00022576"/>
    </source>
</evidence>
<sequence length="418" mass="45030">MPLTTPTRTAKTDSAAPQSSTTGKNQEWMDKAKAHLLQNYKQQPVVLERGLGSRVWDAEGREYLDLISGIATCGLGHCHPEVVVAVKAQLEKLWHVSNVFFSEPQIELASRLTAASGLDRAFFCNSGGEANEALLKLARKVQKDRGNPDRYEVITFDNSFHGRTLATVTATGQPKYHKGFEPLPAGFTHVPYGDLEAVRKAVGPHTAAILVEPIQGEGGVRQAPPGFLKALRALCDEKGLLLLVDEIQTGMGRTGKVFAFQHEDILPDGISLAKALGNGLPIGAMLCTEEAGKSLVPGTHGSTFGGNLVAAAAANVVVRKVTEPQMLRDVAQKGEYFLSRLRELQGRLPTVIKEARGLGLLVGVELFQDAAPFIAKCRELGMLVNAAGEKTIRFAPAYTVANDDLDHGVRILERALKS</sequence>
<protein>
    <recommendedName>
        <fullName evidence="5">Acetylornithine aminotransferase</fullName>
        <shortName evidence="5">ACOAT</shortName>
        <ecNumber evidence="5">2.6.1.11</ecNumber>
    </recommendedName>
</protein>
<dbReference type="FunFam" id="3.40.640.10:FF:000004">
    <property type="entry name" value="Acetylornithine aminotransferase"/>
    <property type="match status" value="1"/>
</dbReference>
<feature type="region of interest" description="Disordered" evidence="6">
    <location>
        <begin position="1"/>
        <end position="26"/>
    </location>
</feature>
<feature type="binding site" evidence="5">
    <location>
        <position position="163"/>
    </location>
    <ligand>
        <name>N(2)-acetyl-L-ornithine</name>
        <dbReference type="ChEBI" id="CHEBI:57805"/>
    </ligand>
</feature>
<dbReference type="UniPathway" id="UPA00068">
    <property type="reaction ID" value="UER00109"/>
</dbReference>
<feature type="compositionally biased region" description="Polar residues" evidence="6">
    <location>
        <begin position="15"/>
        <end position="25"/>
    </location>
</feature>
<feature type="binding site" evidence="5">
    <location>
        <position position="303"/>
    </location>
    <ligand>
        <name>pyridoxal 5'-phosphate</name>
        <dbReference type="ChEBI" id="CHEBI:597326"/>
    </ligand>
</feature>
<dbReference type="EC" id="2.6.1.11" evidence="5"/>
<dbReference type="InterPro" id="IPR049704">
    <property type="entry name" value="Aminotrans_3_PPA_site"/>
</dbReference>
<keyword evidence="5" id="KW-0055">Arginine biosynthesis</keyword>
<keyword evidence="1 5" id="KW-0032">Aminotransferase</keyword>
<dbReference type="GO" id="GO:0005737">
    <property type="term" value="C:cytoplasm"/>
    <property type="evidence" value="ECO:0007669"/>
    <property type="project" value="UniProtKB-SubCell"/>
</dbReference>
<dbReference type="InterPro" id="IPR050103">
    <property type="entry name" value="Class-III_PLP-dep_AT"/>
</dbReference>
<feature type="binding site" evidence="5">
    <location>
        <begin position="245"/>
        <end position="248"/>
    </location>
    <ligand>
        <name>pyridoxal 5'-phosphate</name>
        <dbReference type="ChEBI" id="CHEBI:597326"/>
    </ligand>
</feature>
<comment type="subcellular location">
    <subcellularLocation>
        <location evidence="5">Cytoplasm</location>
    </subcellularLocation>
</comment>
<dbReference type="Pfam" id="PF00202">
    <property type="entry name" value="Aminotran_3"/>
    <property type="match status" value="1"/>
</dbReference>
<comment type="similarity">
    <text evidence="5">Belongs to the class-III pyridoxal-phosphate-dependent aminotransferase family. ArgD subfamily.</text>
</comment>
<gene>
    <name evidence="5" type="primary">argD</name>
    <name evidence="7" type="ORF">Q664_07640</name>
</gene>
<dbReference type="GO" id="GO:0003992">
    <property type="term" value="F:N2-acetyl-L-ornithine:2-oxoglutarate 5-aminotransferase activity"/>
    <property type="evidence" value="ECO:0007669"/>
    <property type="project" value="UniProtKB-UniRule"/>
</dbReference>
<comment type="miscellaneous">
    <text evidence="5">May also have succinyldiaminopimelate aminotransferase activity, thus carrying out the corresponding step in lysine biosynthesis.</text>
</comment>
<dbReference type="GO" id="GO:0006526">
    <property type="term" value="P:L-arginine biosynthetic process"/>
    <property type="evidence" value="ECO:0007669"/>
    <property type="project" value="UniProtKB-UniRule"/>
</dbReference>
<keyword evidence="5" id="KW-0963">Cytoplasm</keyword>